<comment type="caution">
    <text evidence="3">The sequence shown here is derived from an EMBL/GenBank/DDBJ whole genome shotgun (WGS) entry which is preliminary data.</text>
</comment>
<protein>
    <submittedName>
        <fullName evidence="3">Uncharacterized protein</fullName>
    </submittedName>
</protein>
<evidence type="ECO:0000256" key="1">
    <source>
        <dbReference type="SAM" id="MobiDB-lite"/>
    </source>
</evidence>
<reference evidence="3" key="2">
    <citation type="journal article" date="2021" name="Genome Biol. Evol.">
        <title>Developing a high-quality reference genome for a parasitic bivalve with doubly uniparental inheritance (Bivalvia: Unionida).</title>
        <authorList>
            <person name="Smith C.H."/>
        </authorList>
    </citation>
    <scope>NUCLEOTIDE SEQUENCE</scope>
    <source>
        <strain evidence="3">CHS0354</strain>
        <tissue evidence="3">Mantle</tissue>
    </source>
</reference>
<organism evidence="3 4">
    <name type="scientific">Potamilus streckersoni</name>
    <dbReference type="NCBI Taxonomy" id="2493646"/>
    <lineage>
        <taxon>Eukaryota</taxon>
        <taxon>Metazoa</taxon>
        <taxon>Spiralia</taxon>
        <taxon>Lophotrochozoa</taxon>
        <taxon>Mollusca</taxon>
        <taxon>Bivalvia</taxon>
        <taxon>Autobranchia</taxon>
        <taxon>Heteroconchia</taxon>
        <taxon>Palaeoheterodonta</taxon>
        <taxon>Unionida</taxon>
        <taxon>Unionoidea</taxon>
        <taxon>Unionidae</taxon>
        <taxon>Ambleminae</taxon>
        <taxon>Lampsilini</taxon>
        <taxon>Potamilus</taxon>
    </lineage>
</organism>
<reference evidence="3" key="1">
    <citation type="journal article" date="2021" name="Genome Biol. Evol.">
        <title>A High-Quality Reference Genome for a Parasitic Bivalve with Doubly Uniparental Inheritance (Bivalvia: Unionida).</title>
        <authorList>
            <person name="Smith C.H."/>
        </authorList>
    </citation>
    <scope>NUCLEOTIDE SEQUENCE</scope>
    <source>
        <strain evidence="3">CHS0354</strain>
    </source>
</reference>
<sequence length="250" mass="28621">MGVKQHGPLYFNCHENPCLWGYQFCDRVIRRCLACDLVSSACHTPRQQFNCTLYCDEVTRSKETLTIERCDDVYQLLYVSIGINVLFAFILVLVVYLLRLEIKAAIKYFNRKLRYRNQRPECHARPQDGERFNTNKNGTELPFQQADRDTTELPGKIERSDETSRLNDVECQRVECAESQNQEERQQPNIHQQHYASAAGNVRGELQSRLPAGNSHTHACLPPGRHIPPATADTGYNSGNGIKDRVSVKH</sequence>
<reference evidence="3" key="3">
    <citation type="submission" date="2023-05" db="EMBL/GenBank/DDBJ databases">
        <authorList>
            <person name="Smith C.H."/>
        </authorList>
    </citation>
    <scope>NUCLEOTIDE SEQUENCE</scope>
    <source>
        <strain evidence="3">CHS0354</strain>
        <tissue evidence="3">Mantle</tissue>
    </source>
</reference>
<keyword evidence="2" id="KW-0812">Transmembrane</keyword>
<feature type="transmembrane region" description="Helical" evidence="2">
    <location>
        <begin position="76"/>
        <end position="98"/>
    </location>
</feature>
<keyword evidence="4" id="KW-1185">Reference proteome</keyword>
<feature type="region of interest" description="Disordered" evidence="1">
    <location>
        <begin position="123"/>
        <end position="166"/>
    </location>
</feature>
<dbReference type="EMBL" id="JAEAOA010001694">
    <property type="protein sequence ID" value="KAK3579511.1"/>
    <property type="molecule type" value="Genomic_DNA"/>
</dbReference>
<evidence type="ECO:0000256" key="2">
    <source>
        <dbReference type="SAM" id="Phobius"/>
    </source>
</evidence>
<feature type="compositionally biased region" description="Basic and acidic residues" evidence="1">
    <location>
        <begin position="146"/>
        <end position="166"/>
    </location>
</feature>
<feature type="region of interest" description="Disordered" evidence="1">
    <location>
        <begin position="208"/>
        <end position="250"/>
    </location>
</feature>
<proteinExistence type="predicted"/>
<gene>
    <name evidence="3" type="ORF">CHS0354_028338</name>
</gene>
<keyword evidence="2" id="KW-1133">Transmembrane helix</keyword>
<keyword evidence="2" id="KW-0472">Membrane</keyword>
<accession>A0AAE0VJ44</accession>
<dbReference type="AlphaFoldDB" id="A0AAE0VJ44"/>
<evidence type="ECO:0000313" key="4">
    <source>
        <dbReference type="Proteomes" id="UP001195483"/>
    </source>
</evidence>
<name>A0AAE0VJ44_9BIVA</name>
<evidence type="ECO:0000313" key="3">
    <source>
        <dbReference type="EMBL" id="KAK3579511.1"/>
    </source>
</evidence>
<dbReference type="Proteomes" id="UP001195483">
    <property type="component" value="Unassembled WGS sequence"/>
</dbReference>
<feature type="compositionally biased region" description="Basic and acidic residues" evidence="1">
    <location>
        <begin position="123"/>
        <end position="133"/>
    </location>
</feature>